<dbReference type="Proteomes" id="UP001642540">
    <property type="component" value="Unassembled WGS sequence"/>
</dbReference>
<protein>
    <submittedName>
        <fullName evidence="1">Uncharacterized protein</fullName>
    </submittedName>
</protein>
<sequence>MHRRKNQVKSLPRRKYQCDIVMHLLAKLCTVDSSTRCILETSEIAITCKSRKKHRIKKSTLHFTFKQNLEAEKKLRIGKNNAKIQSTKSESNIERVFIEHSTYDQMRTFIAA</sequence>
<name>A0ABP1Q9B4_9HEXA</name>
<proteinExistence type="predicted"/>
<evidence type="ECO:0000313" key="2">
    <source>
        <dbReference type="Proteomes" id="UP001642540"/>
    </source>
</evidence>
<evidence type="ECO:0000313" key="1">
    <source>
        <dbReference type="EMBL" id="CAL8094316.1"/>
    </source>
</evidence>
<comment type="caution">
    <text evidence="1">The sequence shown here is derived from an EMBL/GenBank/DDBJ whole genome shotgun (WGS) entry which is preliminary data.</text>
</comment>
<dbReference type="EMBL" id="CAXLJM020000026">
    <property type="protein sequence ID" value="CAL8094316.1"/>
    <property type="molecule type" value="Genomic_DNA"/>
</dbReference>
<reference evidence="1 2" key="1">
    <citation type="submission" date="2024-08" db="EMBL/GenBank/DDBJ databases">
        <authorList>
            <person name="Cucini C."/>
            <person name="Frati F."/>
        </authorList>
    </citation>
    <scope>NUCLEOTIDE SEQUENCE [LARGE SCALE GENOMIC DNA]</scope>
</reference>
<organism evidence="1 2">
    <name type="scientific">Orchesella dallaii</name>
    <dbReference type="NCBI Taxonomy" id="48710"/>
    <lineage>
        <taxon>Eukaryota</taxon>
        <taxon>Metazoa</taxon>
        <taxon>Ecdysozoa</taxon>
        <taxon>Arthropoda</taxon>
        <taxon>Hexapoda</taxon>
        <taxon>Collembola</taxon>
        <taxon>Entomobryomorpha</taxon>
        <taxon>Entomobryoidea</taxon>
        <taxon>Orchesellidae</taxon>
        <taxon>Orchesellinae</taxon>
        <taxon>Orchesella</taxon>
    </lineage>
</organism>
<gene>
    <name evidence="1" type="ORF">ODALV1_LOCUS8750</name>
</gene>
<keyword evidence="2" id="KW-1185">Reference proteome</keyword>
<accession>A0ABP1Q9B4</accession>